<dbReference type="PANTHER" id="PTHR43991:SF9">
    <property type="entry name" value="DUF2415 DOMAIN-CONTAINING PROTEIN"/>
    <property type="match status" value="1"/>
</dbReference>
<dbReference type="PANTHER" id="PTHR43991">
    <property type="entry name" value="WD REPEAT PROTEIN (AFU_ORTHOLOGUE AFUA_8G05640)-RELATED"/>
    <property type="match status" value="1"/>
</dbReference>
<dbReference type="OrthoDB" id="64353at2759"/>
<feature type="domain" description="DUF2415" evidence="2">
    <location>
        <begin position="465"/>
        <end position="505"/>
    </location>
</feature>
<sequence>IQHWQLRDMLKTTNDGIIYCSNNKVCKLILDDSNIYDTCVSMYESDIYNNIYNDICGNNMYNTTNTHTNNHISNYTNTNTTSNHINNYTNTNNNHTNIINNNYNIVVIMEDLPFYPTTIDVCTIGNDNIIVVAGHNGYFAIKTKDRVIIERIGDTIINSVRILILDCNKNYKDDDRGDNGISDSDRSYKGRNDRSIGNNNHTTTRTNNHTKHTTTRTNNHTKHNNTNHTNTLVLFSSNDTTIKIYSIEYNTIIQSLEHQWPVNNCEYNKDKDILVTVGDTDEINIFKRNKNICCLECYKYDRCDSKSVIDSNNDSNRCDRCDIYNHSNDNNITITNNHIHTNHNNTNNNNNQNIKDIYEYYTTIKTYKDASFKISFNNNYIFSVSTQDGYVVVYDIRNIIDNYNDNNDSNERGGSSDSDEDNTITNNNTTNNTTNNSITTNHNITTNNIINNIILHSVQNNTIRGAIRNVLFINYKSLDLMVYTEHNTYFTIVDCRTFKYKQIIDITDNSRCDRYDRYDNSNMYDNSNRYDSNTNTNTTNTNNYNNININDRYDNNGKNKSKQISGLTYFKDRIFVSTEDSIYEYIINNKYRRLF</sequence>
<feature type="compositionally biased region" description="Low complexity" evidence="1">
    <location>
        <begin position="527"/>
        <end position="550"/>
    </location>
</feature>
<evidence type="ECO:0000313" key="3">
    <source>
        <dbReference type="EMBL" id="EPR77858.1"/>
    </source>
</evidence>
<feature type="compositionally biased region" description="Basic and acidic residues" evidence="1">
    <location>
        <begin position="175"/>
        <end position="194"/>
    </location>
</feature>
<dbReference type="InterPro" id="IPR015943">
    <property type="entry name" value="WD40/YVTN_repeat-like_dom_sf"/>
</dbReference>
<dbReference type="SUPFAM" id="SSF50978">
    <property type="entry name" value="WD40 repeat-like"/>
    <property type="match status" value="1"/>
</dbReference>
<feature type="region of interest" description="Disordered" evidence="1">
    <location>
        <begin position="175"/>
        <end position="228"/>
    </location>
</feature>
<comment type="caution">
    <text evidence="3">The sequence shown here is derived from an EMBL/GenBank/DDBJ whole genome shotgun (WGS) entry which is preliminary data.</text>
</comment>
<feature type="region of interest" description="Disordered" evidence="1">
    <location>
        <begin position="403"/>
        <end position="438"/>
    </location>
</feature>
<organism evidence="3 4">
    <name type="scientific">Spraguea lophii (strain 42_110)</name>
    <name type="common">Microsporidian parasite</name>
    <dbReference type="NCBI Taxonomy" id="1358809"/>
    <lineage>
        <taxon>Eukaryota</taxon>
        <taxon>Fungi</taxon>
        <taxon>Fungi incertae sedis</taxon>
        <taxon>Microsporidia</taxon>
        <taxon>Spragueidae</taxon>
        <taxon>Spraguea</taxon>
    </lineage>
</organism>
<accession>S7XPJ3</accession>
<reference evidence="4" key="1">
    <citation type="journal article" date="2013" name="PLoS Genet.">
        <title>The genome of Spraguea lophii and the basis of host-microsporidian interactions.</title>
        <authorList>
            <person name="Campbell S.E."/>
            <person name="Williams T.A."/>
            <person name="Yousuf A."/>
            <person name="Soanes D.M."/>
            <person name="Paszkiewicz K.H."/>
            <person name="Williams B.A.P."/>
        </authorList>
    </citation>
    <scope>NUCLEOTIDE SEQUENCE [LARGE SCALE GENOMIC DNA]</scope>
    <source>
        <strain evidence="4">42_110</strain>
    </source>
</reference>
<dbReference type="AlphaFoldDB" id="S7XPJ3"/>
<feature type="region of interest" description="Disordered" evidence="1">
    <location>
        <begin position="527"/>
        <end position="555"/>
    </location>
</feature>
<dbReference type="VEuPathDB" id="MicrosporidiaDB:SLOPH_626"/>
<evidence type="ECO:0000259" key="2">
    <source>
        <dbReference type="Pfam" id="PF10313"/>
    </source>
</evidence>
<evidence type="ECO:0000313" key="4">
    <source>
        <dbReference type="Proteomes" id="UP000014978"/>
    </source>
</evidence>
<dbReference type="Proteomes" id="UP000014978">
    <property type="component" value="Unassembled WGS sequence"/>
</dbReference>
<feature type="compositionally biased region" description="Low complexity" evidence="1">
    <location>
        <begin position="423"/>
        <end position="438"/>
    </location>
</feature>
<name>S7XPJ3_SPRLO</name>
<dbReference type="InterPro" id="IPR019417">
    <property type="entry name" value="DUF2415"/>
</dbReference>
<proteinExistence type="predicted"/>
<dbReference type="Pfam" id="PF10313">
    <property type="entry name" value="DUF2415"/>
    <property type="match status" value="1"/>
</dbReference>
<dbReference type="Gene3D" id="2.130.10.10">
    <property type="entry name" value="YVTN repeat-like/Quinoprotein amine dehydrogenase"/>
    <property type="match status" value="1"/>
</dbReference>
<dbReference type="InParanoid" id="S7XPJ3"/>
<evidence type="ECO:0000256" key="1">
    <source>
        <dbReference type="SAM" id="MobiDB-lite"/>
    </source>
</evidence>
<dbReference type="EMBL" id="ATCN01001198">
    <property type="protein sequence ID" value="EPR77858.1"/>
    <property type="molecule type" value="Genomic_DNA"/>
</dbReference>
<gene>
    <name evidence="3" type="ORF">SLOPH_626</name>
</gene>
<dbReference type="HOGENOM" id="CLU_459004_0_0_1"/>
<feature type="compositionally biased region" description="Low complexity" evidence="1">
    <location>
        <begin position="198"/>
        <end position="207"/>
    </location>
</feature>
<keyword evidence="4" id="KW-1185">Reference proteome</keyword>
<feature type="compositionally biased region" description="Basic residues" evidence="1">
    <location>
        <begin position="208"/>
        <end position="225"/>
    </location>
</feature>
<feature type="non-terminal residue" evidence="3">
    <location>
        <position position="1"/>
    </location>
</feature>
<protein>
    <recommendedName>
        <fullName evidence="2">DUF2415 domain-containing protein</fullName>
    </recommendedName>
</protein>
<dbReference type="InterPro" id="IPR036322">
    <property type="entry name" value="WD40_repeat_dom_sf"/>
</dbReference>